<dbReference type="SUPFAM" id="SSF46785">
    <property type="entry name" value="Winged helix' DNA-binding domain"/>
    <property type="match status" value="1"/>
</dbReference>
<evidence type="ECO:0000256" key="4">
    <source>
        <dbReference type="ARBA" id="ARBA00023163"/>
    </source>
</evidence>
<keyword evidence="2" id="KW-0805">Transcription regulation</keyword>
<dbReference type="PRINTS" id="PR00039">
    <property type="entry name" value="HTHLYSR"/>
</dbReference>
<dbReference type="InterPro" id="IPR036390">
    <property type="entry name" value="WH_DNA-bd_sf"/>
</dbReference>
<dbReference type="FunFam" id="3.40.190.10:FF:000017">
    <property type="entry name" value="Glycine cleavage system transcriptional activator"/>
    <property type="match status" value="1"/>
</dbReference>
<gene>
    <name evidence="7" type="ORF">KB893_010755</name>
    <name evidence="6" type="ORF">KB893_11225</name>
</gene>
<dbReference type="AlphaFoldDB" id="A0A8J7VTT9"/>
<name>A0A8J7VTT9_9GAMM</name>
<dbReference type="GO" id="GO:0043565">
    <property type="term" value="F:sequence-specific DNA binding"/>
    <property type="evidence" value="ECO:0007669"/>
    <property type="project" value="TreeGrafter"/>
</dbReference>
<keyword evidence="4" id="KW-0804">Transcription</keyword>
<reference evidence="7 8" key="1">
    <citation type="journal article" date="2021" name="Microbiol. Resour. Announc.">
        <title>Draft Genome Sequence of Coralloluteibacterium stylophorae LMG 29479T.</title>
        <authorList>
            <person name="Karlyshev A.V."/>
            <person name="Kudryashova E.B."/>
            <person name="Ariskina E.V."/>
            <person name="Conroy A.P."/>
            <person name="Abidueva E.Y."/>
        </authorList>
    </citation>
    <scope>NUCLEOTIDE SEQUENCE [LARGE SCALE GENOMIC DNA]</scope>
    <source>
        <strain evidence="7 8">LMG 29479</strain>
    </source>
</reference>
<dbReference type="Pfam" id="PF00126">
    <property type="entry name" value="HTH_1"/>
    <property type="match status" value="1"/>
</dbReference>
<evidence type="ECO:0000256" key="3">
    <source>
        <dbReference type="ARBA" id="ARBA00023125"/>
    </source>
</evidence>
<comment type="caution">
    <text evidence="6">The sequence shown here is derived from an EMBL/GenBank/DDBJ whole genome shotgun (WGS) entry which is preliminary data.</text>
</comment>
<dbReference type="EMBL" id="JAGQFT010000097">
    <property type="protein sequence ID" value="MBR0563080.1"/>
    <property type="molecule type" value="Genomic_DNA"/>
</dbReference>
<dbReference type="GO" id="GO:0006351">
    <property type="term" value="P:DNA-templated transcription"/>
    <property type="evidence" value="ECO:0007669"/>
    <property type="project" value="TreeGrafter"/>
</dbReference>
<protein>
    <submittedName>
        <fullName evidence="6">LysR family transcriptional regulator</fullName>
    </submittedName>
</protein>
<dbReference type="InterPro" id="IPR005119">
    <property type="entry name" value="LysR_subst-bd"/>
</dbReference>
<dbReference type="Gene3D" id="1.10.10.10">
    <property type="entry name" value="Winged helix-like DNA-binding domain superfamily/Winged helix DNA-binding domain"/>
    <property type="match status" value="1"/>
</dbReference>
<reference evidence="6" key="2">
    <citation type="submission" date="2021-04" db="EMBL/GenBank/DDBJ databases">
        <authorList>
            <person name="Karlyshev A.V."/>
        </authorList>
    </citation>
    <scope>NUCLEOTIDE SEQUENCE</scope>
    <source>
        <strain evidence="6">LMG 29479</strain>
    </source>
</reference>
<accession>A0A8J7VTT9</accession>
<evidence type="ECO:0000313" key="7">
    <source>
        <dbReference type="EMBL" id="MBS7457613.1"/>
    </source>
</evidence>
<dbReference type="RefSeq" id="WP_211927000.1">
    <property type="nucleotide sequence ID" value="NZ_JAGQFT020000006.1"/>
</dbReference>
<evidence type="ECO:0000256" key="1">
    <source>
        <dbReference type="ARBA" id="ARBA00009437"/>
    </source>
</evidence>
<evidence type="ECO:0000313" key="8">
    <source>
        <dbReference type="Proteomes" id="UP000675747"/>
    </source>
</evidence>
<proteinExistence type="inferred from homology"/>
<feature type="domain" description="HTH lysR-type" evidence="5">
    <location>
        <begin position="5"/>
        <end position="62"/>
    </location>
</feature>
<dbReference type="PANTHER" id="PTHR30537">
    <property type="entry name" value="HTH-TYPE TRANSCRIPTIONAL REGULATOR"/>
    <property type="match status" value="1"/>
</dbReference>
<dbReference type="Proteomes" id="UP000675747">
    <property type="component" value="Unassembled WGS sequence"/>
</dbReference>
<dbReference type="InterPro" id="IPR058163">
    <property type="entry name" value="LysR-type_TF_proteobact-type"/>
</dbReference>
<dbReference type="Gene3D" id="3.40.190.10">
    <property type="entry name" value="Periplasmic binding protein-like II"/>
    <property type="match status" value="2"/>
</dbReference>
<dbReference type="Pfam" id="PF03466">
    <property type="entry name" value="LysR_substrate"/>
    <property type="match status" value="1"/>
</dbReference>
<evidence type="ECO:0000313" key="6">
    <source>
        <dbReference type="EMBL" id="MBR0563080.1"/>
    </source>
</evidence>
<dbReference type="SUPFAM" id="SSF53850">
    <property type="entry name" value="Periplasmic binding protein-like II"/>
    <property type="match status" value="1"/>
</dbReference>
<comment type="similarity">
    <text evidence="1">Belongs to the LysR transcriptional regulatory family.</text>
</comment>
<evidence type="ECO:0000256" key="2">
    <source>
        <dbReference type="ARBA" id="ARBA00023015"/>
    </source>
</evidence>
<keyword evidence="3" id="KW-0238">DNA-binding</keyword>
<organism evidence="6">
    <name type="scientific">Coralloluteibacterium stylophorae</name>
    <dbReference type="NCBI Taxonomy" id="1776034"/>
    <lineage>
        <taxon>Bacteria</taxon>
        <taxon>Pseudomonadati</taxon>
        <taxon>Pseudomonadota</taxon>
        <taxon>Gammaproteobacteria</taxon>
        <taxon>Lysobacterales</taxon>
        <taxon>Lysobacteraceae</taxon>
        <taxon>Coralloluteibacterium</taxon>
    </lineage>
</organism>
<sequence>MADLPSLTALRAFEAAARLRSLSAAARELHVTHGAISRHVRQLEDELGQALFLRRGRGLVATPAGERLGAAAGEALAGLRRTWADLRTAGDRAPLVLACPGSLLARWMIPRLARLDAELPGLRLHLAARERDPGPDLEGVDAALLIAPPPWSADWQVHPLAGERIGPVLSPRHADAPRLRAAPAAALAGLPLLATRSRPQAWPTWAHAVGMARGELREAKAFEHLLYLIEAALAGLGVAIAPEPLVAADIEAGRLIAPWGFVATGAQWILCAPRRAPDARIRPLAAWLRRELEAGPATRAE</sequence>
<dbReference type="InterPro" id="IPR000847">
    <property type="entry name" value="LysR_HTH_N"/>
</dbReference>
<dbReference type="PANTHER" id="PTHR30537:SF74">
    <property type="entry name" value="HTH-TYPE TRANSCRIPTIONAL REGULATOR TRPI"/>
    <property type="match status" value="1"/>
</dbReference>
<dbReference type="PROSITE" id="PS50931">
    <property type="entry name" value="HTH_LYSR"/>
    <property type="match status" value="1"/>
</dbReference>
<evidence type="ECO:0000259" key="5">
    <source>
        <dbReference type="PROSITE" id="PS50931"/>
    </source>
</evidence>
<dbReference type="InterPro" id="IPR036388">
    <property type="entry name" value="WH-like_DNA-bd_sf"/>
</dbReference>
<dbReference type="EMBL" id="JAGQFT020000006">
    <property type="protein sequence ID" value="MBS7457613.1"/>
    <property type="molecule type" value="Genomic_DNA"/>
</dbReference>
<keyword evidence="8" id="KW-1185">Reference proteome</keyword>
<dbReference type="GO" id="GO:0003700">
    <property type="term" value="F:DNA-binding transcription factor activity"/>
    <property type="evidence" value="ECO:0007669"/>
    <property type="project" value="InterPro"/>
</dbReference>